<proteinExistence type="inferred from homology"/>
<evidence type="ECO:0000313" key="10">
    <source>
        <dbReference type="EMBL" id="CAD7643615.1"/>
    </source>
</evidence>
<dbReference type="SMART" id="SM00607">
    <property type="entry name" value="FTP"/>
    <property type="match status" value="1"/>
</dbReference>
<evidence type="ECO:0000313" key="11">
    <source>
        <dbReference type="Proteomes" id="UP000728032"/>
    </source>
</evidence>
<sequence length="261" mass="29431">MSFLALDVIKKETPFIQKFYTKTLGEIRYDKTKGRLPPKGTILNCIVKCSALHGCHCVRVNVETNECNTFLSTVDDPNSERNQSVLEKYVYFTNNGDREGNGVNLAIGKKVTQSSTYNQFQASKAIDNDSRTESKTSGGKTKRKGTLPWLQIDMKEDHVITGVMLLSSDVDSLHDFEIRVGNRQINKRDKDSHFTDNPVCFGYDGNHFLQKSEPRVVKCEPCPLMGKYVTIQIVNNCTDCVNPGDNFINLAELEIYGYIPK</sequence>
<keyword evidence="7" id="KW-1015">Disulfide bond</keyword>
<dbReference type="GO" id="GO:0010185">
    <property type="term" value="P:regulation of cellular defense response"/>
    <property type="evidence" value="ECO:0007669"/>
    <property type="project" value="UniProtKB-ARBA"/>
</dbReference>
<dbReference type="AlphaFoldDB" id="A0A7R9LN43"/>
<dbReference type="SUPFAM" id="SSF49785">
    <property type="entry name" value="Galactose-binding domain-like"/>
    <property type="match status" value="1"/>
</dbReference>
<evidence type="ECO:0000256" key="2">
    <source>
        <dbReference type="ARBA" id="ARBA00010147"/>
    </source>
</evidence>
<gene>
    <name evidence="10" type="ORF">ONB1V03_LOCUS4226</name>
</gene>
<reference evidence="10" key="1">
    <citation type="submission" date="2020-11" db="EMBL/GenBank/DDBJ databases">
        <authorList>
            <person name="Tran Van P."/>
        </authorList>
    </citation>
    <scope>NUCLEOTIDE SEQUENCE</scope>
</reference>
<comment type="subunit">
    <text evidence="3">Homotrimer.</text>
</comment>
<dbReference type="InterPro" id="IPR006585">
    <property type="entry name" value="FTP1"/>
</dbReference>
<dbReference type="Pfam" id="PF00754">
    <property type="entry name" value="F5_F8_type_C"/>
    <property type="match status" value="1"/>
</dbReference>
<evidence type="ECO:0000256" key="5">
    <source>
        <dbReference type="ARBA" id="ARBA00022734"/>
    </source>
</evidence>
<dbReference type="InterPro" id="IPR008979">
    <property type="entry name" value="Galactose-bd-like_sf"/>
</dbReference>
<dbReference type="InterPro" id="IPR051941">
    <property type="entry name" value="BG_Antigen-Binding_Lectin"/>
</dbReference>
<dbReference type="Gene3D" id="2.60.120.260">
    <property type="entry name" value="Galactose-binding domain-like"/>
    <property type="match status" value="1"/>
</dbReference>
<dbReference type="GO" id="GO:0001868">
    <property type="term" value="P:regulation of complement activation, lectin pathway"/>
    <property type="evidence" value="ECO:0007669"/>
    <property type="project" value="UniProtKB-ARBA"/>
</dbReference>
<keyword evidence="5" id="KW-0430">Lectin</keyword>
<protein>
    <recommendedName>
        <fullName evidence="9">Fucolectin tachylectin-4 pentraxin-1 domain-containing protein</fullName>
    </recommendedName>
</protein>
<comment type="function">
    <text evidence="1">Acts as a defensive agent. Recognizes blood group fucosylated oligosaccharides including A, B, H and Lewis B-type antigens. Does not recognize Lewis A antigen and has low affinity for monovalent haptens.</text>
</comment>
<feature type="domain" description="Fucolectin tachylectin-4 pentraxin-1" evidence="9">
    <location>
        <begin position="102"/>
        <end position="245"/>
    </location>
</feature>
<evidence type="ECO:0000256" key="7">
    <source>
        <dbReference type="ARBA" id="ARBA00023157"/>
    </source>
</evidence>
<dbReference type="PANTHER" id="PTHR45713">
    <property type="entry name" value="FTP DOMAIN-CONTAINING PROTEIN"/>
    <property type="match status" value="1"/>
</dbReference>
<dbReference type="PANTHER" id="PTHR45713:SF6">
    <property type="entry name" value="F5_8 TYPE C DOMAIN-CONTAINING PROTEIN"/>
    <property type="match status" value="1"/>
</dbReference>
<evidence type="ECO:0000259" key="9">
    <source>
        <dbReference type="SMART" id="SM00607"/>
    </source>
</evidence>
<keyword evidence="4" id="KW-0479">Metal-binding</keyword>
<comment type="similarity">
    <text evidence="2">Belongs to the fucolectin family.</text>
</comment>
<dbReference type="EMBL" id="CAJPVJ010001416">
    <property type="protein sequence ID" value="CAG2164676.1"/>
    <property type="molecule type" value="Genomic_DNA"/>
</dbReference>
<keyword evidence="11" id="KW-1185">Reference proteome</keyword>
<dbReference type="GO" id="GO:0046872">
    <property type="term" value="F:metal ion binding"/>
    <property type="evidence" value="ECO:0007669"/>
    <property type="project" value="UniProtKB-KW"/>
</dbReference>
<evidence type="ECO:0000256" key="4">
    <source>
        <dbReference type="ARBA" id="ARBA00022723"/>
    </source>
</evidence>
<dbReference type="GO" id="GO:0042806">
    <property type="term" value="F:fucose binding"/>
    <property type="evidence" value="ECO:0007669"/>
    <property type="project" value="UniProtKB-ARBA"/>
</dbReference>
<dbReference type="OrthoDB" id="6102375at2759"/>
<feature type="region of interest" description="Disordered" evidence="8">
    <location>
        <begin position="122"/>
        <end position="143"/>
    </location>
</feature>
<organism evidence="10">
    <name type="scientific">Oppiella nova</name>
    <dbReference type="NCBI Taxonomy" id="334625"/>
    <lineage>
        <taxon>Eukaryota</taxon>
        <taxon>Metazoa</taxon>
        <taxon>Ecdysozoa</taxon>
        <taxon>Arthropoda</taxon>
        <taxon>Chelicerata</taxon>
        <taxon>Arachnida</taxon>
        <taxon>Acari</taxon>
        <taxon>Acariformes</taxon>
        <taxon>Sarcoptiformes</taxon>
        <taxon>Oribatida</taxon>
        <taxon>Brachypylina</taxon>
        <taxon>Oppioidea</taxon>
        <taxon>Oppiidae</taxon>
        <taxon>Oppiella</taxon>
    </lineage>
</organism>
<dbReference type="InterPro" id="IPR000421">
    <property type="entry name" value="FA58C"/>
</dbReference>
<evidence type="ECO:0000256" key="6">
    <source>
        <dbReference type="ARBA" id="ARBA00022837"/>
    </source>
</evidence>
<evidence type="ECO:0000256" key="1">
    <source>
        <dbReference type="ARBA" id="ARBA00002219"/>
    </source>
</evidence>
<evidence type="ECO:0000256" key="8">
    <source>
        <dbReference type="SAM" id="MobiDB-lite"/>
    </source>
</evidence>
<dbReference type="EMBL" id="OC916241">
    <property type="protein sequence ID" value="CAD7643615.1"/>
    <property type="molecule type" value="Genomic_DNA"/>
</dbReference>
<name>A0A7R9LN43_9ACAR</name>
<accession>A0A7R9LN43</accession>
<evidence type="ECO:0000256" key="3">
    <source>
        <dbReference type="ARBA" id="ARBA00011233"/>
    </source>
</evidence>
<keyword evidence="6" id="KW-0106">Calcium</keyword>
<dbReference type="Proteomes" id="UP000728032">
    <property type="component" value="Unassembled WGS sequence"/>
</dbReference>